<evidence type="ECO:0000256" key="1">
    <source>
        <dbReference type="ARBA" id="ARBA00010876"/>
    </source>
</evidence>
<protein>
    <submittedName>
        <fullName evidence="4">Pseudouridine synthase</fullName>
    </submittedName>
</protein>
<dbReference type="Pfam" id="PF00849">
    <property type="entry name" value="PseudoU_synth_2"/>
    <property type="match status" value="1"/>
</dbReference>
<reference evidence="4 5" key="1">
    <citation type="submission" date="2014-09" db="EMBL/GenBank/DDBJ databases">
        <title>Alistipes sp. 627, sp. nov., a novel member of the family Rikenellaceae isolated from human faeces.</title>
        <authorList>
            <person name="Shkoporov A.N."/>
            <person name="Chaplin A.V."/>
            <person name="Motuzova O.V."/>
            <person name="Kafarskaia L.I."/>
            <person name="Khokhlova E.V."/>
            <person name="Efimov B.A."/>
        </authorList>
    </citation>
    <scope>NUCLEOTIDE SEQUENCE [LARGE SCALE GENOMIC DNA]</scope>
    <source>
        <strain evidence="4 5">627</strain>
    </source>
</reference>
<dbReference type="Gene3D" id="3.30.2350.10">
    <property type="entry name" value="Pseudouridine synthase"/>
    <property type="match status" value="1"/>
</dbReference>
<dbReference type="InterPro" id="IPR006145">
    <property type="entry name" value="PsdUridine_synth_RsuA/RluA"/>
</dbReference>
<dbReference type="SUPFAM" id="SSF55120">
    <property type="entry name" value="Pseudouridine synthase"/>
    <property type="match status" value="1"/>
</dbReference>
<dbReference type="EMBL" id="JRGF01000004">
    <property type="protein sequence ID" value="KHE42408.1"/>
    <property type="molecule type" value="Genomic_DNA"/>
</dbReference>
<evidence type="ECO:0000313" key="5">
    <source>
        <dbReference type="Proteomes" id="UP000030889"/>
    </source>
</evidence>
<evidence type="ECO:0000259" key="3">
    <source>
        <dbReference type="Pfam" id="PF00849"/>
    </source>
</evidence>
<organism evidence="4 5">
    <name type="scientific">Alistipes inops</name>
    <dbReference type="NCBI Taxonomy" id="1501391"/>
    <lineage>
        <taxon>Bacteria</taxon>
        <taxon>Pseudomonadati</taxon>
        <taxon>Bacteroidota</taxon>
        <taxon>Bacteroidia</taxon>
        <taxon>Bacteroidales</taxon>
        <taxon>Rikenellaceae</taxon>
        <taxon>Alistipes</taxon>
    </lineage>
</organism>
<dbReference type="PANTHER" id="PTHR21600:SF83">
    <property type="entry name" value="PSEUDOURIDYLATE SYNTHASE RPUSD4, MITOCHONDRIAL"/>
    <property type="match status" value="1"/>
</dbReference>
<feature type="domain" description="Pseudouridine synthase RsuA/RluA-like" evidence="3">
    <location>
        <begin position="21"/>
        <end position="176"/>
    </location>
</feature>
<evidence type="ECO:0000256" key="2">
    <source>
        <dbReference type="ARBA" id="ARBA00023235"/>
    </source>
</evidence>
<dbReference type="PANTHER" id="PTHR21600">
    <property type="entry name" value="MITOCHONDRIAL RNA PSEUDOURIDINE SYNTHASE"/>
    <property type="match status" value="1"/>
</dbReference>
<evidence type="ECO:0000313" key="4">
    <source>
        <dbReference type="EMBL" id="KHE42408.1"/>
    </source>
</evidence>
<accession>A0ABR4YL11</accession>
<proteinExistence type="inferred from homology"/>
<sequence length="241" mass="26715">MANDTFTGGFSAGDILYEDNHLIAVNKRAGQLVQSDTAGEPGLEEMIKAFIKERDGKPGEVFLGVAHRIDRPVSGAVLFAKTSKALVRLNEMLRDRSVKKIYWAITENIPEEPEGTLRHWMTRDGKTNRAHAYASPRGDAKEAVLRYRLLGGSKNYRLLEVELITGRHHQIRCQLAKAGCPIKGDLKYGAPRSNPGGGISLHSRSLSFVHPVRREPLTITAPVPKEDSLWSFFEKSQGGDE</sequence>
<dbReference type="InterPro" id="IPR006224">
    <property type="entry name" value="PsdUridine_synth_RluA-like_CS"/>
</dbReference>
<dbReference type="RefSeq" id="WP_035472503.1">
    <property type="nucleotide sequence ID" value="NZ_JRGF01000004.1"/>
</dbReference>
<dbReference type="Proteomes" id="UP000030889">
    <property type="component" value="Unassembled WGS sequence"/>
</dbReference>
<name>A0ABR4YL11_9BACT</name>
<dbReference type="InterPro" id="IPR050188">
    <property type="entry name" value="RluA_PseudoU_synthase"/>
</dbReference>
<keyword evidence="2" id="KW-0413">Isomerase</keyword>
<keyword evidence="5" id="KW-1185">Reference proteome</keyword>
<gene>
    <name evidence="4" type="ORF">LG35_04015</name>
</gene>
<comment type="similarity">
    <text evidence="1">Belongs to the pseudouridine synthase RluA family.</text>
</comment>
<dbReference type="CDD" id="cd02869">
    <property type="entry name" value="PseudoU_synth_RluA_like"/>
    <property type="match status" value="1"/>
</dbReference>
<dbReference type="InterPro" id="IPR020103">
    <property type="entry name" value="PsdUridine_synth_cat_dom_sf"/>
</dbReference>
<comment type="caution">
    <text evidence="4">The sequence shown here is derived from an EMBL/GenBank/DDBJ whole genome shotgun (WGS) entry which is preliminary data.</text>
</comment>
<dbReference type="PROSITE" id="PS01129">
    <property type="entry name" value="PSI_RLU"/>
    <property type="match status" value="1"/>
</dbReference>